<keyword evidence="2" id="KW-1185">Reference proteome</keyword>
<organism evidence="1 2">
    <name type="scientific">Paracidovorax wautersii</name>
    <dbReference type="NCBI Taxonomy" id="1177982"/>
    <lineage>
        <taxon>Bacteria</taxon>
        <taxon>Pseudomonadati</taxon>
        <taxon>Pseudomonadota</taxon>
        <taxon>Betaproteobacteria</taxon>
        <taxon>Burkholderiales</taxon>
        <taxon>Comamonadaceae</taxon>
        <taxon>Paracidovorax</taxon>
    </lineage>
</organism>
<protein>
    <submittedName>
        <fullName evidence="1">Uncharacterized protein</fullName>
    </submittedName>
</protein>
<dbReference type="Proteomes" id="UP000199119">
    <property type="component" value="Unassembled WGS sequence"/>
</dbReference>
<dbReference type="AlphaFoldDB" id="A0A1I2HSS2"/>
<accession>A0A1I2HSS2</accession>
<sequence length="213" mass="23643">MATILGVTTDHAARVLRGLTGERWIKGVSVQHLTAAMEQLGVRVRYTRIDAAYESLADWLRCNLQLFQASHLILQFGVHGDSHYGTISGGMYQCNLSRMPVPFESIPFRPAAGVVFGVFEVLDRPLVAPRDAKVAARGTLAKAKRIAARYGIVIDSFDGMWFEVSCPELEHDDPLEGRNSTDDARVVLELVDEYRDCLENGYLEAVTDPCLMN</sequence>
<evidence type="ECO:0000313" key="2">
    <source>
        <dbReference type="Proteomes" id="UP000199119"/>
    </source>
</evidence>
<name>A0A1I2HSS2_9BURK</name>
<gene>
    <name evidence="1" type="ORF">SAMN04489711_13113</name>
</gene>
<evidence type="ECO:0000313" key="1">
    <source>
        <dbReference type="EMBL" id="SFF32628.1"/>
    </source>
</evidence>
<dbReference type="EMBL" id="FONX01000031">
    <property type="protein sequence ID" value="SFF32628.1"/>
    <property type="molecule type" value="Genomic_DNA"/>
</dbReference>
<reference evidence="2" key="1">
    <citation type="submission" date="2016-10" db="EMBL/GenBank/DDBJ databases">
        <authorList>
            <person name="Varghese N."/>
            <person name="Submissions S."/>
        </authorList>
    </citation>
    <scope>NUCLEOTIDE SEQUENCE [LARGE SCALE GENOMIC DNA]</scope>
    <source>
        <strain evidence="2">DSM 27981</strain>
    </source>
</reference>
<proteinExistence type="predicted"/>